<feature type="transmembrane region" description="Helical" evidence="2">
    <location>
        <begin position="79"/>
        <end position="99"/>
    </location>
</feature>
<accession>L9XIR3</accession>
<dbReference type="AlphaFoldDB" id="L9XIR3"/>
<evidence type="ECO:0000256" key="1">
    <source>
        <dbReference type="SAM" id="MobiDB-lite"/>
    </source>
</evidence>
<organism evidence="3 4">
    <name type="scientific">Natronococcus amylolyticus DSM 10524</name>
    <dbReference type="NCBI Taxonomy" id="1227497"/>
    <lineage>
        <taxon>Archaea</taxon>
        <taxon>Methanobacteriati</taxon>
        <taxon>Methanobacteriota</taxon>
        <taxon>Stenosarchaea group</taxon>
        <taxon>Halobacteria</taxon>
        <taxon>Halobacteriales</taxon>
        <taxon>Natrialbaceae</taxon>
        <taxon>Natronococcus</taxon>
    </lineage>
</organism>
<keyword evidence="4" id="KW-1185">Reference proteome</keyword>
<sequence length="216" mass="23114">MTTSEASGSDLTRAPELPPTPDGYADPYEFRYPTVGLLVGSSVLGIVSSVALVALLTLVHGPEMFTFYEVTVDGETTTFAMDLTAIAVPFLAALVVTTVVHELLHGVVFRFYGYDVTYGVAPSMGAFYAAAFGQFQRRAELLRVGLAPLVGITAVCFPLVFVPVPIVALTAAFVLVLNTAGAIGDLYATWRLRGLPEGALLYDVDIRYSYVYEPSA</sequence>
<feature type="transmembrane region" description="Helical" evidence="2">
    <location>
        <begin position="35"/>
        <end position="59"/>
    </location>
</feature>
<dbReference type="eggNOG" id="arCOG05799">
    <property type="taxonomic scope" value="Archaea"/>
</dbReference>
<evidence type="ECO:0008006" key="5">
    <source>
        <dbReference type="Google" id="ProtNLM"/>
    </source>
</evidence>
<dbReference type="Pfam" id="PF11667">
    <property type="entry name" value="DUF3267"/>
    <property type="match status" value="1"/>
</dbReference>
<feature type="transmembrane region" description="Helical" evidence="2">
    <location>
        <begin position="166"/>
        <end position="188"/>
    </location>
</feature>
<dbReference type="Proteomes" id="UP000011688">
    <property type="component" value="Unassembled WGS sequence"/>
</dbReference>
<feature type="region of interest" description="Disordered" evidence="1">
    <location>
        <begin position="1"/>
        <end position="20"/>
    </location>
</feature>
<dbReference type="RefSeq" id="WP_005554120.1">
    <property type="nucleotide sequence ID" value="NZ_AOIB01000013.1"/>
</dbReference>
<protein>
    <recommendedName>
        <fullName evidence="5">Zincin peptidase</fullName>
    </recommendedName>
</protein>
<comment type="caution">
    <text evidence="3">The sequence shown here is derived from an EMBL/GenBank/DDBJ whole genome shotgun (WGS) entry which is preliminary data.</text>
</comment>
<dbReference type="STRING" id="1227497.C491_04600"/>
<feature type="transmembrane region" description="Helical" evidence="2">
    <location>
        <begin position="141"/>
        <end position="160"/>
    </location>
</feature>
<evidence type="ECO:0000256" key="2">
    <source>
        <dbReference type="SAM" id="Phobius"/>
    </source>
</evidence>
<feature type="compositionally biased region" description="Polar residues" evidence="1">
    <location>
        <begin position="1"/>
        <end position="10"/>
    </location>
</feature>
<gene>
    <name evidence="3" type="ORF">C491_04600</name>
</gene>
<feature type="transmembrane region" description="Helical" evidence="2">
    <location>
        <begin position="111"/>
        <end position="129"/>
    </location>
</feature>
<dbReference type="EMBL" id="AOIB01000013">
    <property type="protein sequence ID" value="ELY60548.1"/>
    <property type="molecule type" value="Genomic_DNA"/>
</dbReference>
<name>L9XIR3_9EURY</name>
<evidence type="ECO:0000313" key="4">
    <source>
        <dbReference type="Proteomes" id="UP000011688"/>
    </source>
</evidence>
<keyword evidence="2" id="KW-0472">Membrane</keyword>
<keyword evidence="2" id="KW-1133">Transmembrane helix</keyword>
<evidence type="ECO:0000313" key="3">
    <source>
        <dbReference type="EMBL" id="ELY60548.1"/>
    </source>
</evidence>
<reference evidence="3 4" key="1">
    <citation type="journal article" date="2014" name="PLoS Genet.">
        <title>Phylogenetically driven sequencing of extremely halophilic archaea reveals strategies for static and dynamic osmo-response.</title>
        <authorList>
            <person name="Becker E.A."/>
            <person name="Seitzer P.M."/>
            <person name="Tritt A."/>
            <person name="Larsen D."/>
            <person name="Krusor M."/>
            <person name="Yao A.I."/>
            <person name="Wu D."/>
            <person name="Madern D."/>
            <person name="Eisen J.A."/>
            <person name="Darling A.E."/>
            <person name="Facciotti M.T."/>
        </authorList>
    </citation>
    <scope>NUCLEOTIDE SEQUENCE [LARGE SCALE GENOMIC DNA]</scope>
    <source>
        <strain evidence="3 4">DSM 10524</strain>
    </source>
</reference>
<proteinExistence type="predicted"/>
<keyword evidence="2" id="KW-0812">Transmembrane</keyword>
<dbReference type="InterPro" id="IPR021683">
    <property type="entry name" value="DUF3267"/>
</dbReference>